<dbReference type="EMBL" id="JAHUTI010049783">
    <property type="protein sequence ID" value="MED6248083.1"/>
    <property type="molecule type" value="Genomic_DNA"/>
</dbReference>
<dbReference type="Proteomes" id="UP001345963">
    <property type="component" value="Unassembled WGS sequence"/>
</dbReference>
<protein>
    <submittedName>
        <fullName evidence="1">Uncharacterized protein</fullName>
    </submittedName>
</protein>
<name>A0ABU7BEN5_9TELE</name>
<organism evidence="1 2">
    <name type="scientific">Ataeniobius toweri</name>
    <dbReference type="NCBI Taxonomy" id="208326"/>
    <lineage>
        <taxon>Eukaryota</taxon>
        <taxon>Metazoa</taxon>
        <taxon>Chordata</taxon>
        <taxon>Craniata</taxon>
        <taxon>Vertebrata</taxon>
        <taxon>Euteleostomi</taxon>
        <taxon>Actinopterygii</taxon>
        <taxon>Neopterygii</taxon>
        <taxon>Teleostei</taxon>
        <taxon>Neoteleostei</taxon>
        <taxon>Acanthomorphata</taxon>
        <taxon>Ovalentaria</taxon>
        <taxon>Atherinomorphae</taxon>
        <taxon>Cyprinodontiformes</taxon>
        <taxon>Goodeidae</taxon>
        <taxon>Ataeniobius</taxon>
    </lineage>
</organism>
<evidence type="ECO:0000313" key="2">
    <source>
        <dbReference type="Proteomes" id="UP001345963"/>
    </source>
</evidence>
<evidence type="ECO:0000313" key="1">
    <source>
        <dbReference type="EMBL" id="MED6248083.1"/>
    </source>
</evidence>
<keyword evidence="2" id="KW-1185">Reference proteome</keyword>
<proteinExistence type="predicted"/>
<comment type="caution">
    <text evidence="1">The sequence shown here is derived from an EMBL/GenBank/DDBJ whole genome shotgun (WGS) entry which is preliminary data.</text>
</comment>
<sequence length="139" mass="15368">MEATGTSTCGASRINSFPSGSSPTIKFQTATPTPVLWSYSPANFGCIPAPTHLNEMNGLSPGERSAVGFSLLPKRLGGHQLTDICLFNKEKRRCIIMREDVTLRSTDWKRKTATEQTFDQPIVGNRSERRVFNLSCCQL</sequence>
<gene>
    <name evidence="1" type="ORF">ATANTOWER_026011</name>
</gene>
<accession>A0ABU7BEN5</accession>
<reference evidence="1 2" key="1">
    <citation type="submission" date="2021-07" db="EMBL/GenBank/DDBJ databases">
        <authorList>
            <person name="Palmer J.M."/>
        </authorList>
    </citation>
    <scope>NUCLEOTIDE SEQUENCE [LARGE SCALE GENOMIC DNA]</scope>
    <source>
        <strain evidence="1 2">AT_MEX2019</strain>
        <tissue evidence="1">Muscle</tissue>
    </source>
</reference>